<evidence type="ECO:0000256" key="2">
    <source>
        <dbReference type="ARBA" id="ARBA00023224"/>
    </source>
</evidence>
<keyword evidence="6" id="KW-0472">Membrane</keyword>
<evidence type="ECO:0000259" key="7">
    <source>
        <dbReference type="PROSITE" id="PS50111"/>
    </source>
</evidence>
<feature type="transmembrane region" description="Helical" evidence="6">
    <location>
        <begin position="12"/>
        <end position="30"/>
    </location>
</feature>
<dbReference type="InterPro" id="IPR004090">
    <property type="entry name" value="Chemotax_Me-accpt_rcpt"/>
</dbReference>
<name>A0ABW4Y5N1_9GAMM</name>
<accession>A0ABW4Y5N1</accession>
<evidence type="ECO:0000256" key="5">
    <source>
        <dbReference type="SAM" id="MobiDB-lite"/>
    </source>
</evidence>
<organism evidence="8 9">
    <name type="scientific">Thiorhodococcus fuscus</name>
    <dbReference type="NCBI Taxonomy" id="527200"/>
    <lineage>
        <taxon>Bacteria</taxon>
        <taxon>Pseudomonadati</taxon>
        <taxon>Pseudomonadota</taxon>
        <taxon>Gammaproteobacteria</taxon>
        <taxon>Chromatiales</taxon>
        <taxon>Chromatiaceae</taxon>
        <taxon>Thiorhodococcus</taxon>
    </lineage>
</organism>
<dbReference type="Pfam" id="PF00015">
    <property type="entry name" value="MCPsignal"/>
    <property type="match status" value="1"/>
</dbReference>
<dbReference type="PANTHER" id="PTHR32089:SF112">
    <property type="entry name" value="LYSOZYME-LIKE PROTEIN-RELATED"/>
    <property type="match status" value="1"/>
</dbReference>
<dbReference type="PROSITE" id="PS50111">
    <property type="entry name" value="CHEMOTAXIS_TRANSDUC_2"/>
    <property type="match status" value="1"/>
</dbReference>
<evidence type="ECO:0000313" key="9">
    <source>
        <dbReference type="Proteomes" id="UP001597337"/>
    </source>
</evidence>
<keyword evidence="6" id="KW-0812">Transmembrane</keyword>
<reference evidence="9" key="1">
    <citation type="journal article" date="2019" name="Int. J. Syst. Evol. Microbiol.">
        <title>The Global Catalogue of Microorganisms (GCM) 10K type strain sequencing project: providing services to taxonomists for standard genome sequencing and annotation.</title>
        <authorList>
            <consortium name="The Broad Institute Genomics Platform"/>
            <consortium name="The Broad Institute Genome Sequencing Center for Infectious Disease"/>
            <person name="Wu L."/>
            <person name="Ma J."/>
        </authorList>
    </citation>
    <scope>NUCLEOTIDE SEQUENCE [LARGE SCALE GENOMIC DNA]</scope>
    <source>
        <strain evidence="9">KACC 12597</strain>
    </source>
</reference>
<comment type="caution">
    <text evidence="8">The sequence shown here is derived from an EMBL/GenBank/DDBJ whole genome shotgun (WGS) entry which is preliminary data.</text>
</comment>
<protein>
    <submittedName>
        <fullName evidence="8">Methyl-accepting chemotaxis protein</fullName>
    </submittedName>
</protein>
<evidence type="ECO:0000256" key="6">
    <source>
        <dbReference type="SAM" id="Phobius"/>
    </source>
</evidence>
<keyword evidence="9" id="KW-1185">Reference proteome</keyword>
<dbReference type="SUPFAM" id="SSF58104">
    <property type="entry name" value="Methyl-accepting chemotaxis protein (MCP) signaling domain"/>
    <property type="match status" value="1"/>
</dbReference>
<evidence type="ECO:0000256" key="1">
    <source>
        <dbReference type="ARBA" id="ARBA00004370"/>
    </source>
</evidence>
<feature type="region of interest" description="Disordered" evidence="5">
    <location>
        <begin position="381"/>
        <end position="400"/>
    </location>
</feature>
<dbReference type="SMART" id="SM00283">
    <property type="entry name" value="MA"/>
    <property type="match status" value="1"/>
</dbReference>
<dbReference type="RefSeq" id="WP_386024886.1">
    <property type="nucleotide sequence ID" value="NZ_JBHUHX010000013.1"/>
</dbReference>
<dbReference type="InterPro" id="IPR004089">
    <property type="entry name" value="MCPsignal_dom"/>
</dbReference>
<gene>
    <name evidence="8" type="ORF">ACFSJC_06510</name>
</gene>
<keyword evidence="2 4" id="KW-0807">Transducer</keyword>
<proteinExistence type="inferred from homology"/>
<dbReference type="PRINTS" id="PR00260">
    <property type="entry name" value="CHEMTRNSDUCR"/>
</dbReference>
<dbReference type="Proteomes" id="UP001597337">
    <property type="component" value="Unassembled WGS sequence"/>
</dbReference>
<comment type="similarity">
    <text evidence="3">Belongs to the methyl-accepting chemotaxis (MCP) protein family.</text>
</comment>
<evidence type="ECO:0000256" key="3">
    <source>
        <dbReference type="ARBA" id="ARBA00029447"/>
    </source>
</evidence>
<sequence>MPSFELTLRSLWQIAIPPLVGVFGGGALLVHASGQWITAVSVIVVGVVGGVVTAFLARGELERMRERTEAATLAAIPPSPPCVEGLDQLCSEVLPIWRRQVETARDQTEEAITGLTQRFSGIYDRLESSMTLSGQTAGGLAGDGEGSLVETLAESRRELAEVVANLRTALQAKDEMLGRIQELATFTSELRDMASAVAKIADQTNLLALNAAIEAARAGEAGRGFAIVADEVRNLSSISGNTGKQIADRVKSINQAILLAQNTAARYAEQDAQLVQGAEQAIHGVVDKFEQGADGLAGSAELLREVGAAIQNEIAEVLVGLQFQDRVTQILGQATGDMARLGARLDEVQEQRARGERCLAIDAAGWLDELCRTYTTAEQMDNHHGASRSGSSESAEITFF</sequence>
<dbReference type="Gene3D" id="1.10.287.950">
    <property type="entry name" value="Methyl-accepting chemotaxis protein"/>
    <property type="match status" value="1"/>
</dbReference>
<dbReference type="EMBL" id="JBHUHX010000013">
    <property type="protein sequence ID" value="MFD2111486.1"/>
    <property type="molecule type" value="Genomic_DNA"/>
</dbReference>
<keyword evidence="6" id="KW-1133">Transmembrane helix</keyword>
<feature type="domain" description="Methyl-accepting transducer" evidence="7">
    <location>
        <begin position="154"/>
        <end position="322"/>
    </location>
</feature>
<dbReference type="PANTHER" id="PTHR32089">
    <property type="entry name" value="METHYL-ACCEPTING CHEMOTAXIS PROTEIN MCPB"/>
    <property type="match status" value="1"/>
</dbReference>
<evidence type="ECO:0000313" key="8">
    <source>
        <dbReference type="EMBL" id="MFD2111486.1"/>
    </source>
</evidence>
<comment type="subcellular location">
    <subcellularLocation>
        <location evidence="1">Membrane</location>
    </subcellularLocation>
</comment>
<feature type="transmembrane region" description="Helical" evidence="6">
    <location>
        <begin position="36"/>
        <end position="57"/>
    </location>
</feature>
<feature type="compositionally biased region" description="Low complexity" evidence="5">
    <location>
        <begin position="387"/>
        <end position="400"/>
    </location>
</feature>
<evidence type="ECO:0000256" key="4">
    <source>
        <dbReference type="PROSITE-ProRule" id="PRU00284"/>
    </source>
</evidence>